<evidence type="ECO:0000256" key="3">
    <source>
        <dbReference type="ARBA" id="ARBA00023015"/>
    </source>
</evidence>
<name>A0A418VG54_RHOPL</name>
<keyword evidence="3" id="KW-0805">Transcription regulation</keyword>
<keyword evidence="4" id="KW-0238">DNA-binding</keyword>
<evidence type="ECO:0000313" key="8">
    <source>
        <dbReference type="Proteomes" id="UP000285523"/>
    </source>
</evidence>
<dbReference type="Gene3D" id="1.10.10.10">
    <property type="entry name" value="Winged helix-like DNA-binding domain superfamily/Winged helix DNA-binding domain"/>
    <property type="match status" value="1"/>
</dbReference>
<dbReference type="GO" id="GO:0006351">
    <property type="term" value="P:DNA-templated transcription"/>
    <property type="evidence" value="ECO:0007669"/>
    <property type="project" value="TreeGrafter"/>
</dbReference>
<dbReference type="PANTHER" id="PTHR30537">
    <property type="entry name" value="HTH-TYPE TRANSCRIPTIONAL REGULATOR"/>
    <property type="match status" value="1"/>
</dbReference>
<dbReference type="PANTHER" id="PTHR30537:SF26">
    <property type="entry name" value="GLYCINE CLEAVAGE SYSTEM TRANSCRIPTIONAL ACTIVATOR"/>
    <property type="match status" value="1"/>
</dbReference>
<dbReference type="Proteomes" id="UP000285523">
    <property type="component" value="Unassembled WGS sequence"/>
</dbReference>
<dbReference type="InterPro" id="IPR036390">
    <property type="entry name" value="WH_DNA-bd_sf"/>
</dbReference>
<dbReference type="InterPro" id="IPR036388">
    <property type="entry name" value="WH-like_DNA-bd_sf"/>
</dbReference>
<evidence type="ECO:0000256" key="4">
    <source>
        <dbReference type="ARBA" id="ARBA00023125"/>
    </source>
</evidence>
<dbReference type="InterPro" id="IPR005119">
    <property type="entry name" value="LysR_subst-bd"/>
</dbReference>
<evidence type="ECO:0000313" key="7">
    <source>
        <dbReference type="EMBL" id="RJF75067.1"/>
    </source>
</evidence>
<dbReference type="PRINTS" id="PR00039">
    <property type="entry name" value="HTHLYSR"/>
</dbReference>
<dbReference type="SUPFAM" id="SSF46785">
    <property type="entry name" value="Winged helix' DNA-binding domain"/>
    <property type="match status" value="1"/>
</dbReference>
<dbReference type="GO" id="GO:0043565">
    <property type="term" value="F:sequence-specific DNA binding"/>
    <property type="evidence" value="ECO:0007669"/>
    <property type="project" value="TreeGrafter"/>
</dbReference>
<organism evidence="7 8">
    <name type="scientific">Rhodopseudomonas palustris</name>
    <dbReference type="NCBI Taxonomy" id="1076"/>
    <lineage>
        <taxon>Bacteria</taxon>
        <taxon>Pseudomonadati</taxon>
        <taxon>Pseudomonadota</taxon>
        <taxon>Alphaproteobacteria</taxon>
        <taxon>Hyphomicrobiales</taxon>
        <taxon>Nitrobacteraceae</taxon>
        <taxon>Rhodopseudomonas</taxon>
    </lineage>
</organism>
<comment type="caution">
    <text evidence="7">The sequence shown here is derived from an EMBL/GenBank/DDBJ whole genome shotgun (WGS) entry which is preliminary data.</text>
</comment>
<keyword evidence="5" id="KW-0804">Transcription</keyword>
<evidence type="ECO:0000256" key="1">
    <source>
        <dbReference type="ARBA" id="ARBA00003502"/>
    </source>
</evidence>
<dbReference type="Pfam" id="PF00126">
    <property type="entry name" value="HTH_1"/>
    <property type="match status" value="1"/>
</dbReference>
<sequence length="314" mass="35391">MRRKIPSTSALLTFEAAGRHESFSRAAEELAMTEGAVSRQIARLEDFLGLMLFNRVKGRIHLTEAGKQYWLQIVGDLDRIERDTLNLLARPAEGGVLELAVIPTFTNKWIIPRLPDFHAKNPGIVINMSERPEPFLFAESPFDAAIHYDHPGWAGMIKKDLFAEELVPVCSPKLIGGRRSLSLAELKTLPLLHKRGRIDSWKKWWDHLGVSGLNPMQGAQYDLFSMTIEAAAAGLGVALVPRLYVAQDMLDDRLVIPFDHDVPGDKRYCLVCPENKYGSWPLRPFLDWLVQESESYVRQRDAALLKPKRAAARG</sequence>
<gene>
    <name evidence="7" type="ORF">D4Q52_10480</name>
</gene>
<dbReference type="PROSITE" id="PS50931">
    <property type="entry name" value="HTH_LYSR"/>
    <property type="match status" value="1"/>
</dbReference>
<dbReference type="FunFam" id="3.40.190.10:FF:000017">
    <property type="entry name" value="Glycine cleavage system transcriptional activator"/>
    <property type="match status" value="1"/>
</dbReference>
<comment type="similarity">
    <text evidence="2">Belongs to the LysR transcriptional regulatory family.</text>
</comment>
<evidence type="ECO:0000256" key="5">
    <source>
        <dbReference type="ARBA" id="ARBA00023163"/>
    </source>
</evidence>
<dbReference type="AlphaFoldDB" id="A0A418VG54"/>
<evidence type="ECO:0000259" key="6">
    <source>
        <dbReference type="PROSITE" id="PS50931"/>
    </source>
</evidence>
<dbReference type="SUPFAM" id="SSF53850">
    <property type="entry name" value="Periplasmic binding protein-like II"/>
    <property type="match status" value="1"/>
</dbReference>
<dbReference type="OrthoDB" id="9793571at2"/>
<accession>A0A418VG54</accession>
<dbReference type="InterPro" id="IPR000847">
    <property type="entry name" value="LysR_HTH_N"/>
</dbReference>
<dbReference type="GO" id="GO:0003700">
    <property type="term" value="F:DNA-binding transcription factor activity"/>
    <property type="evidence" value="ECO:0007669"/>
    <property type="project" value="InterPro"/>
</dbReference>
<dbReference type="EMBL" id="QYYD01000009">
    <property type="protein sequence ID" value="RJF75067.1"/>
    <property type="molecule type" value="Genomic_DNA"/>
</dbReference>
<dbReference type="InterPro" id="IPR058163">
    <property type="entry name" value="LysR-type_TF_proteobact-type"/>
</dbReference>
<reference evidence="7 8" key="1">
    <citation type="submission" date="2018-09" db="EMBL/GenBank/DDBJ databases">
        <title>Draft genome sequence of Rhodopseudomonas palustris 2.1.18.</title>
        <authorList>
            <person name="Robertson S.L."/>
            <person name="Meyer T.E."/>
            <person name="Kyndt J.A."/>
        </authorList>
    </citation>
    <scope>NUCLEOTIDE SEQUENCE [LARGE SCALE GENOMIC DNA]</scope>
    <source>
        <strain evidence="7 8">2.1.18</strain>
    </source>
</reference>
<dbReference type="Gene3D" id="3.40.190.10">
    <property type="entry name" value="Periplasmic binding protein-like II"/>
    <property type="match status" value="2"/>
</dbReference>
<feature type="domain" description="HTH lysR-type" evidence="6">
    <location>
        <begin position="6"/>
        <end position="63"/>
    </location>
</feature>
<dbReference type="Pfam" id="PF03466">
    <property type="entry name" value="LysR_substrate"/>
    <property type="match status" value="1"/>
</dbReference>
<comment type="function">
    <text evidence="1">NodD regulates the expression of the nodABCFE genes which encode other nodulation proteins. NodD is also a negative regulator of its own expression. Binds flavonoids as inducers.</text>
</comment>
<protein>
    <submittedName>
        <fullName evidence="7">LysR family transcriptional regulator</fullName>
    </submittedName>
</protein>
<evidence type="ECO:0000256" key="2">
    <source>
        <dbReference type="ARBA" id="ARBA00009437"/>
    </source>
</evidence>
<proteinExistence type="inferred from homology"/>
<dbReference type="RefSeq" id="WP_119856500.1">
    <property type="nucleotide sequence ID" value="NZ_QYYD01000009.1"/>
</dbReference>